<dbReference type="InterPro" id="IPR001841">
    <property type="entry name" value="Znf_RING"/>
</dbReference>
<dbReference type="InterPro" id="IPR017455">
    <property type="entry name" value="Znf_FYVE-rel"/>
</dbReference>
<evidence type="ECO:0000313" key="7">
    <source>
        <dbReference type="EMBL" id="OQR97101.1"/>
    </source>
</evidence>
<proteinExistence type="predicted"/>
<dbReference type="SMART" id="SM00184">
    <property type="entry name" value="RING"/>
    <property type="match status" value="1"/>
</dbReference>
<evidence type="ECO:0000259" key="6">
    <source>
        <dbReference type="PROSITE" id="PS50178"/>
    </source>
</evidence>
<evidence type="ECO:0000259" key="5">
    <source>
        <dbReference type="PROSITE" id="PS50089"/>
    </source>
</evidence>
<dbReference type="STRING" id="1202772.A0A1V9ZGS3"/>
<comment type="caution">
    <text evidence="7">The sequence shown here is derived from an EMBL/GenBank/DDBJ whole genome shotgun (WGS) entry which is preliminary data.</text>
</comment>
<feature type="domain" description="FYVE-type" evidence="6">
    <location>
        <begin position="26"/>
        <end position="84"/>
    </location>
</feature>
<evidence type="ECO:0000313" key="8">
    <source>
        <dbReference type="Proteomes" id="UP000243579"/>
    </source>
</evidence>
<protein>
    <recommendedName>
        <fullName evidence="9">RING-type domain-containing protein</fullName>
    </recommendedName>
</protein>
<dbReference type="InterPro" id="IPR000306">
    <property type="entry name" value="Znf_FYVE"/>
</dbReference>
<evidence type="ECO:0000256" key="2">
    <source>
        <dbReference type="ARBA" id="ARBA00022771"/>
    </source>
</evidence>
<dbReference type="SMART" id="SM00064">
    <property type="entry name" value="FYVE"/>
    <property type="match status" value="1"/>
</dbReference>
<dbReference type="GO" id="GO:0008270">
    <property type="term" value="F:zinc ion binding"/>
    <property type="evidence" value="ECO:0007669"/>
    <property type="project" value="UniProtKB-KW"/>
</dbReference>
<dbReference type="PANTHER" id="PTHR45931:SF3">
    <property type="entry name" value="RING ZINC FINGER-CONTAINING PROTEIN"/>
    <property type="match status" value="1"/>
</dbReference>
<dbReference type="GO" id="GO:0005634">
    <property type="term" value="C:nucleus"/>
    <property type="evidence" value="ECO:0007669"/>
    <property type="project" value="TreeGrafter"/>
</dbReference>
<dbReference type="OrthoDB" id="660555at2759"/>
<accession>A0A1V9ZGS3</accession>
<dbReference type="GO" id="GO:0006511">
    <property type="term" value="P:ubiquitin-dependent protein catabolic process"/>
    <property type="evidence" value="ECO:0007669"/>
    <property type="project" value="TreeGrafter"/>
</dbReference>
<keyword evidence="8" id="KW-1185">Reference proteome</keyword>
<evidence type="ECO:0000256" key="4">
    <source>
        <dbReference type="PROSITE-ProRule" id="PRU00175"/>
    </source>
</evidence>
<dbReference type="PROSITE" id="PS50178">
    <property type="entry name" value="ZF_FYVE"/>
    <property type="match status" value="1"/>
</dbReference>
<evidence type="ECO:0000256" key="1">
    <source>
        <dbReference type="ARBA" id="ARBA00022723"/>
    </source>
</evidence>
<evidence type="ECO:0008006" key="9">
    <source>
        <dbReference type="Google" id="ProtNLM"/>
    </source>
</evidence>
<dbReference type="GO" id="GO:0061630">
    <property type="term" value="F:ubiquitin protein ligase activity"/>
    <property type="evidence" value="ECO:0007669"/>
    <property type="project" value="TreeGrafter"/>
</dbReference>
<evidence type="ECO:0000256" key="3">
    <source>
        <dbReference type="ARBA" id="ARBA00022833"/>
    </source>
</evidence>
<dbReference type="PANTHER" id="PTHR45931">
    <property type="entry name" value="SI:CH211-59O9.10"/>
    <property type="match status" value="1"/>
</dbReference>
<dbReference type="Pfam" id="PF01363">
    <property type="entry name" value="FYVE"/>
    <property type="match status" value="1"/>
</dbReference>
<gene>
    <name evidence="7" type="ORF">ACHHYP_12709</name>
</gene>
<dbReference type="InterPro" id="IPR011011">
    <property type="entry name" value="Znf_FYVE_PHD"/>
</dbReference>
<dbReference type="Gene3D" id="3.30.40.10">
    <property type="entry name" value="Zinc/RING finger domain, C3HC4 (zinc finger)"/>
    <property type="match status" value="2"/>
</dbReference>
<dbReference type="Pfam" id="PF13639">
    <property type="entry name" value="zf-RING_2"/>
    <property type="match status" value="1"/>
</dbReference>
<dbReference type="InterPro" id="IPR051834">
    <property type="entry name" value="RING_finger_E3_ligase"/>
</dbReference>
<feature type="domain" description="RING-type" evidence="5">
    <location>
        <begin position="133"/>
        <end position="175"/>
    </location>
</feature>
<keyword evidence="3" id="KW-0862">Zinc</keyword>
<dbReference type="SUPFAM" id="SSF57850">
    <property type="entry name" value="RING/U-box"/>
    <property type="match status" value="1"/>
</dbReference>
<name>A0A1V9ZGS3_ACHHY</name>
<dbReference type="PROSITE" id="PS50089">
    <property type="entry name" value="ZF_RING_2"/>
    <property type="match status" value="1"/>
</dbReference>
<sequence>MSISSSMVGRGTQIRSACARSRWVPDRARACCVGCSKGFSLLRRRHHCRVCGEIVCGKCSQTVYLVNTASNVGRSCPSCADATMSARTLAMHNELIAEPPNLLDSRATCPRFLHALPDQSYAALHRGCWNKDCAVCLEAFQATESGLVQLPCHHVFHRACLFPWLASHDECPLCRHKLPRDMSSFRRFLSF</sequence>
<dbReference type="AlphaFoldDB" id="A0A1V9ZGS3"/>
<dbReference type="EMBL" id="JNBR01000123">
    <property type="protein sequence ID" value="OQR97101.1"/>
    <property type="molecule type" value="Genomic_DNA"/>
</dbReference>
<keyword evidence="1" id="KW-0479">Metal-binding</keyword>
<keyword evidence="2 4" id="KW-0863">Zinc-finger</keyword>
<organism evidence="7 8">
    <name type="scientific">Achlya hypogyna</name>
    <name type="common">Oomycete</name>
    <name type="synonym">Protoachlya hypogyna</name>
    <dbReference type="NCBI Taxonomy" id="1202772"/>
    <lineage>
        <taxon>Eukaryota</taxon>
        <taxon>Sar</taxon>
        <taxon>Stramenopiles</taxon>
        <taxon>Oomycota</taxon>
        <taxon>Saprolegniomycetes</taxon>
        <taxon>Saprolegniales</taxon>
        <taxon>Achlyaceae</taxon>
        <taxon>Achlya</taxon>
    </lineage>
</organism>
<dbReference type="Proteomes" id="UP000243579">
    <property type="component" value="Unassembled WGS sequence"/>
</dbReference>
<dbReference type="SUPFAM" id="SSF57903">
    <property type="entry name" value="FYVE/PHD zinc finger"/>
    <property type="match status" value="1"/>
</dbReference>
<reference evidence="7 8" key="1">
    <citation type="journal article" date="2014" name="Genome Biol. Evol.">
        <title>The secreted proteins of Achlya hypogyna and Thraustotheca clavata identify the ancestral oomycete secretome and reveal gene acquisitions by horizontal gene transfer.</title>
        <authorList>
            <person name="Misner I."/>
            <person name="Blouin N."/>
            <person name="Leonard G."/>
            <person name="Richards T.A."/>
            <person name="Lane C.E."/>
        </authorList>
    </citation>
    <scope>NUCLEOTIDE SEQUENCE [LARGE SCALE GENOMIC DNA]</scope>
    <source>
        <strain evidence="7 8">ATCC 48635</strain>
    </source>
</reference>
<dbReference type="InterPro" id="IPR013083">
    <property type="entry name" value="Znf_RING/FYVE/PHD"/>
</dbReference>